<comment type="caution">
    <text evidence="1">The sequence shown here is derived from an EMBL/GenBank/DDBJ whole genome shotgun (WGS) entry which is preliminary data.</text>
</comment>
<dbReference type="AlphaFoldDB" id="A0A164TG95"/>
<dbReference type="Gramene" id="KZM87478">
    <property type="protein sequence ID" value="KZM87478"/>
    <property type="gene ID" value="DCAR_024612"/>
</dbReference>
<organism evidence="1">
    <name type="scientific">Daucus carota subsp. sativus</name>
    <name type="common">Carrot</name>
    <dbReference type="NCBI Taxonomy" id="79200"/>
    <lineage>
        <taxon>Eukaryota</taxon>
        <taxon>Viridiplantae</taxon>
        <taxon>Streptophyta</taxon>
        <taxon>Embryophyta</taxon>
        <taxon>Tracheophyta</taxon>
        <taxon>Spermatophyta</taxon>
        <taxon>Magnoliopsida</taxon>
        <taxon>eudicotyledons</taxon>
        <taxon>Gunneridae</taxon>
        <taxon>Pentapetalae</taxon>
        <taxon>asterids</taxon>
        <taxon>campanulids</taxon>
        <taxon>Apiales</taxon>
        <taxon>Apiaceae</taxon>
        <taxon>Apioideae</taxon>
        <taxon>Scandiceae</taxon>
        <taxon>Daucinae</taxon>
        <taxon>Daucus</taxon>
        <taxon>Daucus sect. Daucus</taxon>
    </lineage>
</organism>
<dbReference type="EMBL" id="LNRQ01000007">
    <property type="protein sequence ID" value="KZM87478.1"/>
    <property type="molecule type" value="Genomic_DNA"/>
</dbReference>
<reference evidence="1" key="1">
    <citation type="journal article" date="2016" name="Nat. Genet.">
        <title>A high-quality carrot genome assembly provides new insights into carotenoid accumulation and asterid genome evolution.</title>
        <authorList>
            <person name="Iorizzo M."/>
            <person name="Ellison S."/>
            <person name="Senalik D."/>
            <person name="Zeng P."/>
            <person name="Satapoomin P."/>
            <person name="Huang J."/>
            <person name="Bowman M."/>
            <person name="Iovene M."/>
            <person name="Sanseverino W."/>
            <person name="Cavagnaro P."/>
            <person name="Yildiz M."/>
            <person name="Macko-Podgorni A."/>
            <person name="Moranska E."/>
            <person name="Grzebelus E."/>
            <person name="Grzebelus D."/>
            <person name="Ashrafi H."/>
            <person name="Zheng Z."/>
            <person name="Cheng S."/>
            <person name="Spooner D."/>
            <person name="Van Deynze A."/>
            <person name="Simon P."/>
        </authorList>
    </citation>
    <scope>NUCLEOTIDE SEQUENCE [LARGE SCALE GENOMIC DNA]</scope>
    <source>
        <tissue evidence="1">Leaf</tissue>
    </source>
</reference>
<protein>
    <submittedName>
        <fullName evidence="1">Uncharacterized protein</fullName>
    </submittedName>
</protein>
<proteinExistence type="predicted"/>
<name>A0A164TG95_DAUCS</name>
<evidence type="ECO:0000313" key="1">
    <source>
        <dbReference type="EMBL" id="KZM87478.1"/>
    </source>
</evidence>
<accession>A0A164TG95</accession>
<gene>
    <name evidence="1" type="ORF">DCAR_024612</name>
</gene>
<sequence length="87" mass="9802">MSRNTAVLEIRITVFVSSYPQISLSRQNIFELENTELGSESQIARKPTSGRHNNLDMRSQLQLISKDSPLFSQPFKAYPLVTCPSST</sequence>